<sequence length="231" mass="26813">IVTVLQEQLETLKLDIHHKYELIEILKRDLADKANLQQRLKEKEAEALEKLENGEDVNKVLQNELETLRKELKDVRAREAVTHDRLHVLKARLGSDQEETHLQEQLEHLRVVEIAQRERIAILEGRLSEQGGQIDEDFIKLKTELALARESESAQKRTIENLEIKLKKAEERSQLTTLRREITGLKAKEAEQIKKIKDLEGQLNDSVNKDSNQVKLLKDEIETLCGKEQEQ</sequence>
<evidence type="ECO:0000313" key="2">
    <source>
        <dbReference type="Proteomes" id="UP000789920"/>
    </source>
</evidence>
<keyword evidence="2" id="KW-1185">Reference proteome</keyword>
<feature type="non-terminal residue" evidence="1">
    <location>
        <position position="231"/>
    </location>
</feature>
<protein>
    <submittedName>
        <fullName evidence="1">29132_t:CDS:1</fullName>
    </submittedName>
</protein>
<organism evidence="1 2">
    <name type="scientific">Racocetra persica</name>
    <dbReference type="NCBI Taxonomy" id="160502"/>
    <lineage>
        <taxon>Eukaryota</taxon>
        <taxon>Fungi</taxon>
        <taxon>Fungi incertae sedis</taxon>
        <taxon>Mucoromycota</taxon>
        <taxon>Glomeromycotina</taxon>
        <taxon>Glomeromycetes</taxon>
        <taxon>Diversisporales</taxon>
        <taxon>Gigasporaceae</taxon>
        <taxon>Racocetra</taxon>
    </lineage>
</organism>
<gene>
    <name evidence="1" type="ORF">RPERSI_LOCUS30856</name>
</gene>
<accession>A0ACA9SHL9</accession>
<dbReference type="EMBL" id="CAJVQC010122085">
    <property type="protein sequence ID" value="CAG8838928.1"/>
    <property type="molecule type" value="Genomic_DNA"/>
</dbReference>
<dbReference type="Proteomes" id="UP000789920">
    <property type="component" value="Unassembled WGS sequence"/>
</dbReference>
<reference evidence="1" key="1">
    <citation type="submission" date="2021-06" db="EMBL/GenBank/DDBJ databases">
        <authorList>
            <person name="Kallberg Y."/>
            <person name="Tangrot J."/>
            <person name="Rosling A."/>
        </authorList>
    </citation>
    <scope>NUCLEOTIDE SEQUENCE</scope>
    <source>
        <strain evidence="1">MA461A</strain>
    </source>
</reference>
<feature type="non-terminal residue" evidence="1">
    <location>
        <position position="1"/>
    </location>
</feature>
<comment type="caution">
    <text evidence="1">The sequence shown here is derived from an EMBL/GenBank/DDBJ whole genome shotgun (WGS) entry which is preliminary data.</text>
</comment>
<proteinExistence type="predicted"/>
<evidence type="ECO:0000313" key="1">
    <source>
        <dbReference type="EMBL" id="CAG8838928.1"/>
    </source>
</evidence>
<name>A0ACA9SHL9_9GLOM</name>